<dbReference type="PRINTS" id="PR00507">
    <property type="entry name" value="N12N6MTFRASE"/>
</dbReference>
<evidence type="ECO:0000256" key="4">
    <source>
        <dbReference type="ARBA" id="ARBA00022747"/>
    </source>
</evidence>
<evidence type="ECO:0000313" key="9">
    <source>
        <dbReference type="EMBL" id="MDL2345609.1"/>
    </source>
</evidence>
<gene>
    <name evidence="9" type="ORF">QOL99_15840</name>
</gene>
<evidence type="ECO:0000259" key="7">
    <source>
        <dbReference type="Pfam" id="PF18135"/>
    </source>
</evidence>
<evidence type="ECO:0000256" key="2">
    <source>
        <dbReference type="ARBA" id="ARBA00022603"/>
    </source>
</evidence>
<evidence type="ECO:0000259" key="6">
    <source>
        <dbReference type="Pfam" id="PF02384"/>
    </source>
</evidence>
<keyword evidence="10" id="KW-1185">Reference proteome</keyword>
<evidence type="ECO:0000259" key="8">
    <source>
        <dbReference type="Pfam" id="PF22240"/>
    </source>
</evidence>
<dbReference type="InterPro" id="IPR050953">
    <property type="entry name" value="N4_N6_ade-DNA_methylase"/>
</dbReference>
<dbReference type="SUPFAM" id="SSF53335">
    <property type="entry name" value="S-adenosyl-L-methionine-dependent methyltransferases"/>
    <property type="match status" value="1"/>
</dbReference>
<name>A0ABT7JKL0_9DEIO</name>
<dbReference type="InterPro" id="IPR041635">
    <property type="entry name" value="Type_ISP_LLaBIII_C"/>
</dbReference>
<evidence type="ECO:0000313" key="10">
    <source>
        <dbReference type="Proteomes" id="UP001302059"/>
    </source>
</evidence>
<evidence type="ECO:0000256" key="5">
    <source>
        <dbReference type="ARBA" id="ARBA00047942"/>
    </source>
</evidence>
<protein>
    <recommendedName>
        <fullName evidence="1">site-specific DNA-methyltransferase (adenine-specific)</fullName>
        <ecNumber evidence="1">2.1.1.72</ecNumber>
    </recommendedName>
</protein>
<keyword evidence="2 9" id="KW-0489">Methyltransferase</keyword>
<dbReference type="PANTHER" id="PTHR33841:SF1">
    <property type="entry name" value="DNA METHYLTRANSFERASE A"/>
    <property type="match status" value="1"/>
</dbReference>
<reference evidence="9 10" key="1">
    <citation type="submission" date="2023-05" db="EMBL/GenBank/DDBJ databases">
        <authorList>
            <person name="Gao F."/>
        </authorList>
    </citation>
    <scope>NUCLEOTIDE SEQUENCE [LARGE SCALE GENOMIC DNA]</scope>
    <source>
        <strain evidence="9 10">MIMF12</strain>
    </source>
</reference>
<dbReference type="InterPro" id="IPR053980">
    <property type="entry name" value="ISP_coupler"/>
</dbReference>
<dbReference type="GO" id="GO:0008168">
    <property type="term" value="F:methyltransferase activity"/>
    <property type="evidence" value="ECO:0007669"/>
    <property type="project" value="UniProtKB-KW"/>
</dbReference>
<dbReference type="EC" id="2.1.1.72" evidence="1"/>
<dbReference type="Proteomes" id="UP001302059">
    <property type="component" value="Unassembled WGS sequence"/>
</dbReference>
<dbReference type="InterPro" id="IPR029063">
    <property type="entry name" value="SAM-dependent_MTases_sf"/>
</dbReference>
<dbReference type="InterPro" id="IPR003356">
    <property type="entry name" value="DNA_methylase_A-5"/>
</dbReference>
<comment type="catalytic activity">
    <reaction evidence="5">
        <text>a 2'-deoxyadenosine in DNA + S-adenosyl-L-methionine = an N(6)-methyl-2'-deoxyadenosine in DNA + S-adenosyl-L-homocysteine + H(+)</text>
        <dbReference type="Rhea" id="RHEA:15197"/>
        <dbReference type="Rhea" id="RHEA-COMP:12418"/>
        <dbReference type="Rhea" id="RHEA-COMP:12419"/>
        <dbReference type="ChEBI" id="CHEBI:15378"/>
        <dbReference type="ChEBI" id="CHEBI:57856"/>
        <dbReference type="ChEBI" id="CHEBI:59789"/>
        <dbReference type="ChEBI" id="CHEBI:90615"/>
        <dbReference type="ChEBI" id="CHEBI:90616"/>
        <dbReference type="EC" id="2.1.1.72"/>
    </reaction>
</comment>
<dbReference type="Pfam" id="PF18135">
    <property type="entry name" value="Type_ISP_C"/>
    <property type="match status" value="1"/>
</dbReference>
<sequence length="1034" mass="117857">MSLQLVRRFQKRLEEAVQFGGTRNETSVRGAFQGLLTEWAEAQGDPLRLVPEVGYRPPGQKNTVYPDGTLKDALQQPRGFWESKDEADTLDAEIEKKFARGYPRDNILFEDSRTAVLIQHGEEVQRVSMDDADALAGLLTTFFAFEPPQVTEFRRAIEQFRAEMPHLLGVLREAIAAAETNPDYVRERDAFVELGREAIDPGFRAKDAGEMLIQHILTGDLFRSVFDNAQYHEDNNIAQQLGRVADTFYTGQIRRDVDGRTRRYYGAINAAAAQIADHHEKQRFLKVLYENFYRAYNPAGADRLGIFYTPGEIVRFMVGATDALLDRHFGKALADPGVEILDPATGTGTFITELIDYLPRGKLEYKYAHDLHCNELALLPYYIANLNIEATYAQKMGHYAEFRNIVLVDTLDNTGFGVSSAQESLFGGVSAENLERVKRQNARPLRVIIGNPPYRANQANENDNNKNREYAQIDRRIKETYVAASRAQKTKLYDMYSRFLRWATDRLKDDGIVAFVMNRSFIDSRTFDGFRKVAADEYTHIYVIDLGGDVRANPKLSGPKHNVFAIQTGIAIAFLVKATPTRKRRADAPAQPAVIEYARRPEMDTARQKLDWLASTPFGDVDFERIRPDAKHNWIGQAEHGWEEFLPVADRDTKAAKSLGQERAIFKLYSQGVVTARDEWVYDISDPSLAVKVKYLIESYNNDVKRNVGKIDAKPDFSADGVIKWSRAVKNDLGKGLKYKYKQENVRSSLYRPFEKLRLYFSKNLNEVQYQMPSVFPKDDTKNTIICFSGTSSAKDFQTLASTIVPSFDLLEKTQCLPLYRYSGDERIDNITDYALKAFQTHYADPRITREDIFQYVYAVLHHPAYREKYALNLRQEFPRVPFYPEFGRWAAWGRELMGLHVGFETVDPYPLERVDVPPKGETPEARALAARGRLKVVRDAAKVPTGAIELDGLTTLRGVPPEAWSYRLGNRSALEWVLERHKETVPKDPTIRERFHTYRFADHKERVVDLLARVTTVSVETARIVGEMPGETV</sequence>
<organism evidence="9 10">
    <name type="scientific">Deinococcus rhizophilus</name>
    <dbReference type="NCBI Taxonomy" id="3049544"/>
    <lineage>
        <taxon>Bacteria</taxon>
        <taxon>Thermotogati</taxon>
        <taxon>Deinococcota</taxon>
        <taxon>Deinococci</taxon>
        <taxon>Deinococcales</taxon>
        <taxon>Deinococcaceae</taxon>
        <taxon>Deinococcus</taxon>
    </lineage>
</organism>
<dbReference type="GO" id="GO:0032259">
    <property type="term" value="P:methylation"/>
    <property type="evidence" value="ECO:0007669"/>
    <property type="project" value="UniProtKB-KW"/>
</dbReference>
<feature type="domain" description="Type ISP restriction-modification enzyme LLaBIII C-terminal specificity" evidence="7">
    <location>
        <begin position="664"/>
        <end position="1011"/>
    </location>
</feature>
<dbReference type="RefSeq" id="WP_285525239.1">
    <property type="nucleotide sequence ID" value="NZ_JASNGB010000239.1"/>
</dbReference>
<dbReference type="Gene3D" id="3.40.50.150">
    <property type="entry name" value="Vaccinia Virus protein VP39"/>
    <property type="match status" value="1"/>
</dbReference>
<accession>A0ABT7JKL0</accession>
<dbReference type="PANTHER" id="PTHR33841">
    <property type="entry name" value="DNA METHYLTRANSFERASE YEEA-RELATED"/>
    <property type="match status" value="1"/>
</dbReference>
<feature type="domain" description="DNA methylase adenine-specific" evidence="6">
    <location>
        <begin position="287"/>
        <end position="519"/>
    </location>
</feature>
<dbReference type="Pfam" id="PF02384">
    <property type="entry name" value="N6_Mtase"/>
    <property type="match status" value="1"/>
</dbReference>
<feature type="domain" description="Type ISP restriction-modification enzyme coupler" evidence="8">
    <location>
        <begin position="180"/>
        <end position="278"/>
    </location>
</feature>
<comment type="caution">
    <text evidence="9">The sequence shown here is derived from an EMBL/GenBank/DDBJ whole genome shotgun (WGS) entry which is preliminary data.</text>
</comment>
<dbReference type="InterPro" id="IPR002052">
    <property type="entry name" value="DNA_methylase_N6_adenine_CS"/>
</dbReference>
<proteinExistence type="predicted"/>
<dbReference type="Pfam" id="PF22240">
    <property type="entry name" value="ISP_coupler"/>
    <property type="match status" value="1"/>
</dbReference>
<dbReference type="EMBL" id="JASNGB010000239">
    <property type="protein sequence ID" value="MDL2345609.1"/>
    <property type="molecule type" value="Genomic_DNA"/>
</dbReference>
<evidence type="ECO:0000256" key="3">
    <source>
        <dbReference type="ARBA" id="ARBA00022679"/>
    </source>
</evidence>
<keyword evidence="4" id="KW-0680">Restriction system</keyword>
<keyword evidence="3" id="KW-0808">Transferase</keyword>
<evidence type="ECO:0000256" key="1">
    <source>
        <dbReference type="ARBA" id="ARBA00011900"/>
    </source>
</evidence>
<dbReference type="PROSITE" id="PS00092">
    <property type="entry name" value="N6_MTASE"/>
    <property type="match status" value="1"/>
</dbReference>